<dbReference type="SUPFAM" id="SSF55729">
    <property type="entry name" value="Acyl-CoA N-acyltransferases (Nat)"/>
    <property type="match status" value="1"/>
</dbReference>
<proteinExistence type="predicted"/>
<evidence type="ECO:0000313" key="5">
    <source>
        <dbReference type="Proteomes" id="UP000199600"/>
    </source>
</evidence>
<dbReference type="GO" id="GO:0016747">
    <property type="term" value="F:acyltransferase activity, transferring groups other than amino-acyl groups"/>
    <property type="evidence" value="ECO:0007669"/>
    <property type="project" value="InterPro"/>
</dbReference>
<dbReference type="RefSeq" id="WP_186411593.1">
    <property type="nucleotide sequence ID" value="NZ_FLQY01000246.1"/>
</dbReference>
<gene>
    <name evidence="4" type="ORF">PROAA_320068</name>
</gene>
<dbReference type="InterPro" id="IPR000182">
    <property type="entry name" value="GNAT_dom"/>
</dbReference>
<evidence type="ECO:0000313" key="4">
    <source>
        <dbReference type="EMBL" id="SBT09429.1"/>
    </source>
</evidence>
<evidence type="ECO:0000259" key="3">
    <source>
        <dbReference type="Pfam" id="PF00583"/>
    </source>
</evidence>
<keyword evidence="5" id="KW-1185">Reference proteome</keyword>
<keyword evidence="2" id="KW-0012">Acyltransferase</keyword>
<keyword evidence="1" id="KW-0808">Transferase</keyword>
<dbReference type="CDD" id="cd04301">
    <property type="entry name" value="NAT_SF"/>
    <property type="match status" value="1"/>
</dbReference>
<name>A0A1A8XWR2_9RHOO</name>
<sequence length="251" mass="27113">MRTEIGNAATNHILKPDSWLSGVVGCPAWRVESGSGSESWAMLHTDGPVFAYAKLKAGDIAEVSQLADAGFRVVDTALTFDRPISGQQSSPRSPGIRLSRPEDREAVAGIAGRAFRFSRFHLDPRFPKHLADGIKSSWAGNYFEGKRGDGMVVAERDGGVVGFLQLLWAETGCLVVDLIGLDSAWQGQGIGRDMILYAVLHGTGDGRVPTTMKVGTQAANTPSVRLYESLGFRLTSAQYVMHFHGVAKEHQ</sequence>
<reference evidence="4 5" key="1">
    <citation type="submission" date="2016-06" db="EMBL/GenBank/DDBJ databases">
        <authorList>
            <person name="Kjaerup R.B."/>
            <person name="Dalgaard T.S."/>
            <person name="Juul-Madsen H.R."/>
        </authorList>
    </citation>
    <scope>NUCLEOTIDE SEQUENCE [LARGE SCALE GENOMIC DNA]</scope>
    <source>
        <strain evidence="4">2</strain>
    </source>
</reference>
<dbReference type="PANTHER" id="PTHR43877">
    <property type="entry name" value="AMINOALKYLPHOSPHONATE N-ACETYLTRANSFERASE-RELATED-RELATED"/>
    <property type="match status" value="1"/>
</dbReference>
<evidence type="ECO:0000256" key="1">
    <source>
        <dbReference type="ARBA" id="ARBA00022679"/>
    </source>
</evidence>
<dbReference type="InterPro" id="IPR050832">
    <property type="entry name" value="Bact_Acetyltransf"/>
</dbReference>
<dbReference type="Gene3D" id="3.40.630.30">
    <property type="match status" value="1"/>
</dbReference>
<evidence type="ECO:0000256" key="2">
    <source>
        <dbReference type="ARBA" id="ARBA00023315"/>
    </source>
</evidence>
<dbReference type="AlphaFoldDB" id="A0A1A8XWR2"/>
<feature type="domain" description="N-acetyltransferase" evidence="3">
    <location>
        <begin position="144"/>
        <end position="232"/>
    </location>
</feature>
<dbReference type="InterPro" id="IPR016181">
    <property type="entry name" value="Acyl_CoA_acyltransferase"/>
</dbReference>
<dbReference type="EMBL" id="FLQY01000246">
    <property type="protein sequence ID" value="SBT09429.1"/>
    <property type="molecule type" value="Genomic_DNA"/>
</dbReference>
<accession>A0A1A8XWR2</accession>
<dbReference type="Proteomes" id="UP000199600">
    <property type="component" value="Unassembled WGS sequence"/>
</dbReference>
<dbReference type="Pfam" id="PF00583">
    <property type="entry name" value="Acetyltransf_1"/>
    <property type="match status" value="1"/>
</dbReference>
<protein>
    <recommendedName>
        <fullName evidence="3">N-acetyltransferase domain-containing protein</fullName>
    </recommendedName>
</protein>
<organism evidence="4 5">
    <name type="scientific">Candidatus Propionivibrio aalborgensis</name>
    <dbReference type="NCBI Taxonomy" id="1860101"/>
    <lineage>
        <taxon>Bacteria</taxon>
        <taxon>Pseudomonadati</taxon>
        <taxon>Pseudomonadota</taxon>
        <taxon>Betaproteobacteria</taxon>
        <taxon>Rhodocyclales</taxon>
        <taxon>Rhodocyclaceae</taxon>
        <taxon>Propionivibrio</taxon>
    </lineage>
</organism>